<organism evidence="3 4">
    <name type="scientific">Eimeria mitis</name>
    <dbReference type="NCBI Taxonomy" id="44415"/>
    <lineage>
        <taxon>Eukaryota</taxon>
        <taxon>Sar</taxon>
        <taxon>Alveolata</taxon>
        <taxon>Apicomplexa</taxon>
        <taxon>Conoidasida</taxon>
        <taxon>Coccidia</taxon>
        <taxon>Eucoccidiorida</taxon>
        <taxon>Eimeriorina</taxon>
        <taxon>Eimeriidae</taxon>
        <taxon>Eimeria</taxon>
    </lineage>
</organism>
<evidence type="ECO:0000256" key="2">
    <source>
        <dbReference type="SAM" id="MobiDB-lite"/>
    </source>
</evidence>
<feature type="region of interest" description="Disordered" evidence="2">
    <location>
        <begin position="205"/>
        <end position="248"/>
    </location>
</feature>
<evidence type="ECO:0000313" key="3">
    <source>
        <dbReference type="EMBL" id="CDJ29067.1"/>
    </source>
</evidence>
<reference evidence="3" key="2">
    <citation type="submission" date="2013-10" db="EMBL/GenBank/DDBJ databases">
        <authorList>
            <person name="Aslett M."/>
        </authorList>
    </citation>
    <scope>NUCLEOTIDE SEQUENCE [LARGE SCALE GENOMIC DNA]</scope>
    <source>
        <strain evidence="3">Houghton</strain>
    </source>
</reference>
<dbReference type="AlphaFoldDB" id="U6JYD6"/>
<accession>U6JYD6</accession>
<feature type="compositionally biased region" description="Basic and acidic residues" evidence="2">
    <location>
        <begin position="276"/>
        <end position="309"/>
    </location>
</feature>
<feature type="coiled-coil region" evidence="1">
    <location>
        <begin position="582"/>
        <end position="630"/>
    </location>
</feature>
<dbReference type="InterPro" id="IPR039341">
    <property type="entry name" value="CFAP99"/>
</dbReference>
<dbReference type="EMBL" id="HG681716">
    <property type="protein sequence ID" value="CDJ29067.1"/>
    <property type="molecule type" value="Genomic_DNA"/>
</dbReference>
<reference evidence="3" key="1">
    <citation type="submission" date="2013-10" db="EMBL/GenBank/DDBJ databases">
        <title>Genomic analysis of the causative agents of coccidiosis in chickens.</title>
        <authorList>
            <person name="Reid A.J."/>
            <person name="Blake D."/>
            <person name="Billington K."/>
            <person name="Browne H."/>
            <person name="Dunn M."/>
            <person name="Hung S."/>
            <person name="Kawahara F."/>
            <person name="Miranda-Saavedra D."/>
            <person name="Mourier T."/>
            <person name="Nagra H."/>
            <person name="Otto T.D."/>
            <person name="Rawlings N."/>
            <person name="Sanchez A."/>
            <person name="Sanders M."/>
            <person name="Subramaniam C."/>
            <person name="Tay Y."/>
            <person name="Dear P."/>
            <person name="Doerig C."/>
            <person name="Gruber A."/>
            <person name="Parkinson J."/>
            <person name="Shirley M."/>
            <person name="Wan K.L."/>
            <person name="Berriman M."/>
            <person name="Tomley F."/>
            <person name="Pain A."/>
        </authorList>
    </citation>
    <scope>NUCLEOTIDE SEQUENCE [LARGE SCALE GENOMIC DNA]</scope>
    <source>
        <strain evidence="3">Houghton</strain>
    </source>
</reference>
<feature type="region of interest" description="Disordered" evidence="2">
    <location>
        <begin position="267"/>
        <end position="334"/>
    </location>
</feature>
<sequence length="766" mass="84236">MYAWVADRTVCEQHLLLPLVDEFVLQQRAGCSTSSSRNKEDKLRLAVLLYVAIFLLPEIGPECFQRFLLASISPSTALSLLEFLSAGDCLRERILPKWQSVYASEYLEETILRNINNATQALAPLLQALRKHATGGPQEPPTVEQQEPMKGTPMPPPKRAPMGARSVLGGTKAEGLRQIRASCVGFPRAPKSRKGLQVVLCADGKEEGAPGWGGARVPQGSPSRRHTTPADWRGPFGGSHKAREETTKGEATACIPFNHTQQLLQAPEAGEQASPEDQRGASEKGDGEWEENKQEDSQRSDCHSRDRVGGGDGAGNSEGGDSGGTGDDGKNDESVEPLETAAAALESQSKSSLEAQTRVIIIVPQKEKDEKQDAPAAKGNTLQDHCRQRQQQQHMLPQQQAAICSSNGVAQQRKLRITALLASSSPPLLSPPPVVRETAASIWRAERMFLRLQGKGSQSKQDPLFDPAGARIFDTLRDLQRNEIREHLKKHVALRRATARISRLSVDSALKKKVAASQHRELSRAASVVAAIKRTAALLVQKDPTTSGSNSSSNGWREAGFLSSMSLVETRTRAVIMKKRAAETLKRKCMQIQAEKESQRLKLQRAAEVVERAKAELQAAAQLYRERRIEDARNAKEAEILVREKDEADKETGGSEAVRQQLVRGLERLALARQQQRLEAEAAALQVRRREKEQREALKTAAATARDKRLRALDAAAAAARQAKEKETEVETQRKRLAAAAIRQHELERIPRTHGAMPWRNLAKAL</sequence>
<proteinExistence type="predicted"/>
<feature type="coiled-coil region" evidence="1">
    <location>
        <begin position="668"/>
        <end position="743"/>
    </location>
</feature>
<dbReference type="RefSeq" id="XP_013351641.1">
    <property type="nucleotide sequence ID" value="XM_013496187.1"/>
</dbReference>
<keyword evidence="4" id="KW-1185">Reference proteome</keyword>
<evidence type="ECO:0000313" key="4">
    <source>
        <dbReference type="Proteomes" id="UP000030744"/>
    </source>
</evidence>
<dbReference type="Proteomes" id="UP000030744">
    <property type="component" value="Unassembled WGS sequence"/>
</dbReference>
<gene>
    <name evidence="3" type="ORF">EMH_0002870</name>
</gene>
<keyword evidence="1" id="KW-0175">Coiled coil</keyword>
<feature type="compositionally biased region" description="Gly residues" evidence="2">
    <location>
        <begin position="310"/>
        <end position="326"/>
    </location>
</feature>
<dbReference type="OrthoDB" id="10262255at2759"/>
<dbReference type="GeneID" id="25375339"/>
<dbReference type="PANTHER" id="PTHR34649:SF1">
    <property type="entry name" value="CILIA- AND FLAGELLA-ASSOCIATED PROTEIN 99"/>
    <property type="match status" value="1"/>
</dbReference>
<dbReference type="VEuPathDB" id="ToxoDB:EMH_0002870"/>
<dbReference type="PANTHER" id="PTHR34649">
    <property type="entry name" value="CILIA- AND FLAGELLA-ASSOCIATED PROTEIN 99"/>
    <property type="match status" value="1"/>
</dbReference>
<protein>
    <submittedName>
        <fullName evidence="3">Uncharacterized protein</fullName>
    </submittedName>
</protein>
<evidence type="ECO:0000256" key="1">
    <source>
        <dbReference type="SAM" id="Coils"/>
    </source>
</evidence>
<name>U6JYD6_9EIME</name>
<feature type="region of interest" description="Disordered" evidence="2">
    <location>
        <begin position="132"/>
        <end position="165"/>
    </location>
</feature>